<keyword evidence="3" id="KW-0808">Transferase</keyword>
<evidence type="ECO:0000313" key="9">
    <source>
        <dbReference type="EMBL" id="QQP86683.1"/>
    </source>
</evidence>
<dbReference type="PRINTS" id="PR00344">
    <property type="entry name" value="BCTRLSENSOR"/>
</dbReference>
<sequence>MLVPAKWFFASRLNLWGLVSIRVLVLSLQIISVAICYIYKLFDLPWDVLIFSFVGSAILCILTVIRLTYISWPVSDIEYTIQLSYDLTIHCLLLYCTGGATNPFVSYFLVPITIAAATLPWFYTLCLVGYAILGYSLLWIWNIPLQIQSVWAGDTETLLINLHLVGMWLSFTFSTVLIGFFVSQMAIALRQQDQKIAEWREEGLHDQQLLAVAAQAAGAAHELGTPLSTMNVLLKDLQDTYTDKALQDDLALLQSQVQLCKGSLQQLVRAAEAERLHDIKLQTVASWLHTILQRWHLMRPEVSYHYQCLGKNDEPMFKPHTILSQALLNILNNAADACPEEIDIELAWTKSDFTISIHDKGSGIPSFMEDGLAKPFVSTKEKGFGLGLYLSQVSVIRAGGSLKLYNHKEQGTIAILQLPRIKNQS</sequence>
<organism evidence="9 10">
    <name type="scientific">Entomomonas asaccharolytica</name>
    <dbReference type="NCBI Taxonomy" id="2785331"/>
    <lineage>
        <taxon>Bacteria</taxon>
        <taxon>Pseudomonadati</taxon>
        <taxon>Pseudomonadota</taxon>
        <taxon>Gammaproteobacteria</taxon>
        <taxon>Pseudomonadales</taxon>
        <taxon>Pseudomonadaceae</taxon>
        <taxon>Entomomonas</taxon>
    </lineage>
</organism>
<dbReference type="PANTHER" id="PTHR44936">
    <property type="entry name" value="SENSOR PROTEIN CREC"/>
    <property type="match status" value="1"/>
</dbReference>
<evidence type="ECO:0000256" key="3">
    <source>
        <dbReference type="ARBA" id="ARBA00022679"/>
    </source>
</evidence>
<feature type="transmembrane region" description="Helical" evidence="7">
    <location>
        <begin position="161"/>
        <end position="182"/>
    </location>
</feature>
<dbReference type="Gene3D" id="1.10.287.130">
    <property type="match status" value="1"/>
</dbReference>
<keyword evidence="10" id="KW-1185">Reference proteome</keyword>
<gene>
    <name evidence="9" type="ORF">JHT90_05445</name>
</gene>
<dbReference type="AlphaFoldDB" id="A0A974NHE7"/>
<evidence type="ECO:0000256" key="6">
    <source>
        <dbReference type="ARBA" id="ARBA00022840"/>
    </source>
</evidence>
<dbReference type="PANTHER" id="PTHR44936:SF10">
    <property type="entry name" value="SENSOR PROTEIN RSTB"/>
    <property type="match status" value="1"/>
</dbReference>
<keyword evidence="5 9" id="KW-0418">Kinase</keyword>
<keyword evidence="6" id="KW-0067">ATP-binding</keyword>
<dbReference type="Pfam" id="PF02518">
    <property type="entry name" value="HATPase_c"/>
    <property type="match status" value="1"/>
</dbReference>
<comment type="catalytic activity">
    <reaction evidence="1">
        <text>ATP + protein L-histidine = ADP + protein N-phospho-L-histidine.</text>
        <dbReference type="EC" id="2.7.13.3"/>
    </reaction>
</comment>
<keyword evidence="4" id="KW-0547">Nucleotide-binding</keyword>
<dbReference type="InterPro" id="IPR005467">
    <property type="entry name" value="His_kinase_dom"/>
</dbReference>
<dbReference type="Proteomes" id="UP000595278">
    <property type="component" value="Chromosome"/>
</dbReference>
<feature type="domain" description="Histidine kinase" evidence="8">
    <location>
        <begin position="218"/>
        <end position="422"/>
    </location>
</feature>
<dbReference type="GO" id="GO:0005886">
    <property type="term" value="C:plasma membrane"/>
    <property type="evidence" value="ECO:0007669"/>
    <property type="project" value="TreeGrafter"/>
</dbReference>
<evidence type="ECO:0000256" key="4">
    <source>
        <dbReference type="ARBA" id="ARBA00022741"/>
    </source>
</evidence>
<dbReference type="SUPFAM" id="SSF55874">
    <property type="entry name" value="ATPase domain of HSP90 chaperone/DNA topoisomerase II/histidine kinase"/>
    <property type="match status" value="1"/>
</dbReference>
<dbReference type="InterPro" id="IPR036890">
    <property type="entry name" value="HATPase_C_sf"/>
</dbReference>
<feature type="transmembrane region" description="Helical" evidence="7">
    <location>
        <begin position="87"/>
        <end position="109"/>
    </location>
</feature>
<evidence type="ECO:0000256" key="5">
    <source>
        <dbReference type="ARBA" id="ARBA00022777"/>
    </source>
</evidence>
<dbReference type="EMBL" id="CP067393">
    <property type="protein sequence ID" value="QQP86683.1"/>
    <property type="molecule type" value="Genomic_DNA"/>
</dbReference>
<keyword evidence="7" id="KW-0812">Transmembrane</keyword>
<dbReference type="InterPro" id="IPR003594">
    <property type="entry name" value="HATPase_dom"/>
</dbReference>
<keyword evidence="7" id="KW-1133">Transmembrane helix</keyword>
<dbReference type="InterPro" id="IPR050980">
    <property type="entry name" value="2C_sensor_his_kinase"/>
</dbReference>
<dbReference type="EC" id="2.7.13.3" evidence="2"/>
<keyword evidence="7" id="KW-0472">Membrane</keyword>
<protein>
    <recommendedName>
        <fullName evidence="2">histidine kinase</fullName>
        <ecNumber evidence="2">2.7.13.3</ecNumber>
    </recommendedName>
</protein>
<dbReference type="KEGG" id="eaz:JHT90_05445"/>
<evidence type="ECO:0000259" key="8">
    <source>
        <dbReference type="PROSITE" id="PS50109"/>
    </source>
</evidence>
<dbReference type="RefSeq" id="WP_201094996.1">
    <property type="nucleotide sequence ID" value="NZ_CP067393.1"/>
</dbReference>
<dbReference type="PROSITE" id="PS50109">
    <property type="entry name" value="HIS_KIN"/>
    <property type="match status" value="1"/>
</dbReference>
<evidence type="ECO:0000256" key="7">
    <source>
        <dbReference type="SAM" id="Phobius"/>
    </source>
</evidence>
<dbReference type="Gene3D" id="3.30.565.10">
    <property type="entry name" value="Histidine kinase-like ATPase, C-terminal domain"/>
    <property type="match status" value="1"/>
</dbReference>
<dbReference type="GO" id="GO:0000155">
    <property type="term" value="F:phosphorelay sensor kinase activity"/>
    <property type="evidence" value="ECO:0007669"/>
    <property type="project" value="InterPro"/>
</dbReference>
<evidence type="ECO:0000256" key="2">
    <source>
        <dbReference type="ARBA" id="ARBA00012438"/>
    </source>
</evidence>
<reference evidence="9 10" key="1">
    <citation type="submission" date="2021-01" db="EMBL/GenBank/DDBJ databases">
        <title>Entomomonas sp. F2A isolated from a house cricket (Acheta domesticus).</title>
        <authorList>
            <person name="Spergser J."/>
            <person name="Busse H.-J."/>
        </authorList>
    </citation>
    <scope>NUCLEOTIDE SEQUENCE [LARGE SCALE GENOMIC DNA]</scope>
    <source>
        <strain evidence="9 10">F2A</strain>
    </source>
</reference>
<dbReference type="SMART" id="SM00387">
    <property type="entry name" value="HATPase_c"/>
    <property type="match status" value="1"/>
</dbReference>
<accession>A0A974NHE7</accession>
<dbReference type="GO" id="GO:0005524">
    <property type="term" value="F:ATP binding"/>
    <property type="evidence" value="ECO:0007669"/>
    <property type="project" value="UniProtKB-KW"/>
</dbReference>
<evidence type="ECO:0000313" key="10">
    <source>
        <dbReference type="Proteomes" id="UP000595278"/>
    </source>
</evidence>
<feature type="transmembrane region" description="Helical" evidence="7">
    <location>
        <begin position="121"/>
        <end position="141"/>
    </location>
</feature>
<dbReference type="SUPFAM" id="SSF47384">
    <property type="entry name" value="Homodimeric domain of signal transducing histidine kinase"/>
    <property type="match status" value="1"/>
</dbReference>
<proteinExistence type="predicted"/>
<feature type="transmembrane region" description="Helical" evidence="7">
    <location>
        <begin position="46"/>
        <end position="67"/>
    </location>
</feature>
<name>A0A974NHE7_9GAMM</name>
<feature type="transmembrane region" description="Helical" evidence="7">
    <location>
        <begin position="15"/>
        <end position="39"/>
    </location>
</feature>
<dbReference type="InterPro" id="IPR004358">
    <property type="entry name" value="Sig_transdc_His_kin-like_C"/>
</dbReference>
<evidence type="ECO:0000256" key="1">
    <source>
        <dbReference type="ARBA" id="ARBA00000085"/>
    </source>
</evidence>
<dbReference type="InterPro" id="IPR036097">
    <property type="entry name" value="HisK_dim/P_sf"/>
</dbReference>